<dbReference type="EMBL" id="JAAIWN010000035">
    <property type="protein sequence ID" value="NEY82471.1"/>
    <property type="molecule type" value="Genomic_DNA"/>
</dbReference>
<comment type="caution">
    <text evidence="2">The sequence shown here is derived from an EMBL/GenBank/DDBJ whole genome shotgun (WGS) entry which is preliminary data.</text>
</comment>
<dbReference type="AlphaFoldDB" id="A0A6B3W3N9"/>
<evidence type="ECO:0000313" key="1">
    <source>
        <dbReference type="EMBL" id="MBA4538151.1"/>
    </source>
</evidence>
<dbReference type="Proteomes" id="UP000570010">
    <property type="component" value="Unassembled WGS sequence"/>
</dbReference>
<name>A0A6B3W3N9_9BACI</name>
<evidence type="ECO:0000313" key="3">
    <source>
        <dbReference type="Proteomes" id="UP000472971"/>
    </source>
</evidence>
<dbReference type="RefSeq" id="WP_163242879.1">
    <property type="nucleotide sequence ID" value="NZ_CP082780.1"/>
</dbReference>
<keyword evidence="3" id="KW-1185">Reference proteome</keyword>
<accession>A0A6B3W3N9</accession>
<dbReference type="Proteomes" id="UP000472971">
    <property type="component" value="Unassembled WGS sequence"/>
</dbReference>
<dbReference type="EMBL" id="JACEIO010000035">
    <property type="protein sequence ID" value="MBA4538151.1"/>
    <property type="molecule type" value="Genomic_DNA"/>
</dbReference>
<gene>
    <name evidence="2" type="ORF">G4D64_13380</name>
    <name evidence="1" type="ORF">H1Z61_13650</name>
</gene>
<reference evidence="1 4" key="2">
    <citation type="submission" date="2020-07" db="EMBL/GenBank/DDBJ databases">
        <authorList>
            <person name="Feng H."/>
        </authorList>
    </citation>
    <scope>NUCLEOTIDE SEQUENCE [LARGE SCALE GENOMIC DNA]</scope>
    <source>
        <strain evidence="4">s-12</strain>
        <strain evidence="1">S-12</strain>
    </source>
</reference>
<reference evidence="2 3" key="1">
    <citation type="submission" date="2020-02" db="EMBL/GenBank/DDBJ databases">
        <title>Bacillus aquiflavi sp. nov., isolated from yellow water of strong flavor Chinese baijiu in Yibin region of China.</title>
        <authorList>
            <person name="Xie J."/>
        </authorList>
    </citation>
    <scope>NUCLEOTIDE SEQUENCE [LARGE SCALE GENOMIC DNA]</scope>
    <source>
        <strain evidence="2 3">3H-10</strain>
    </source>
</reference>
<evidence type="ECO:0000313" key="4">
    <source>
        <dbReference type="Proteomes" id="UP000570010"/>
    </source>
</evidence>
<evidence type="ECO:0000313" key="2">
    <source>
        <dbReference type="EMBL" id="NEY82471.1"/>
    </source>
</evidence>
<protein>
    <submittedName>
        <fullName evidence="2">Uncharacterized protein</fullName>
    </submittedName>
</protein>
<organism evidence="2 3">
    <name type="scientific">Bacillus aquiflavi</name>
    <dbReference type="NCBI Taxonomy" id="2672567"/>
    <lineage>
        <taxon>Bacteria</taxon>
        <taxon>Bacillati</taxon>
        <taxon>Bacillota</taxon>
        <taxon>Bacilli</taxon>
        <taxon>Bacillales</taxon>
        <taxon>Bacillaceae</taxon>
        <taxon>Bacillus</taxon>
    </lineage>
</organism>
<sequence>MKDYRLEKGLNQKIVDGIFKGYREYLDVRREKAKSLKVSGAYAWVKGNHIDHHVGVECEPFGVKSKLAKAGLTWQYLQFKHQNEAILFIVKNARYFDPDQVNRGKDATGKARRTKISYMENLMTINKEIDFNDISPQVSESFVQLELQLIEDCQLNDIDNKEISKIKSNYNRFYIVTYLIDENQYISKIQLWMPNPVNNQAYLIDNLTFYINESHAFEIEEELKDILVNKSDTEDHFDAHKFGIVLDTERKAIIK</sequence>
<proteinExistence type="predicted"/>